<evidence type="ECO:0000313" key="2">
    <source>
        <dbReference type="EMBL" id="CAG8744086.1"/>
    </source>
</evidence>
<keyword evidence="3" id="KW-1185">Reference proteome</keyword>
<comment type="caution">
    <text evidence="2">The sequence shown here is derived from an EMBL/GenBank/DDBJ whole genome shotgun (WGS) entry which is preliminary data.</text>
</comment>
<dbReference type="AlphaFoldDB" id="A0A9N9NNB1"/>
<dbReference type="Proteomes" id="UP000789570">
    <property type="component" value="Unassembled WGS sequence"/>
</dbReference>
<accession>A0A9N9NNB1</accession>
<dbReference type="EMBL" id="CAJVPQ010015916">
    <property type="protein sequence ID" value="CAG8744086.1"/>
    <property type="molecule type" value="Genomic_DNA"/>
</dbReference>
<name>A0A9N9NNB1_9GLOM</name>
<protein>
    <submittedName>
        <fullName evidence="2">2791_t:CDS:1</fullName>
    </submittedName>
</protein>
<organism evidence="2 3">
    <name type="scientific">Funneliformis caledonium</name>
    <dbReference type="NCBI Taxonomy" id="1117310"/>
    <lineage>
        <taxon>Eukaryota</taxon>
        <taxon>Fungi</taxon>
        <taxon>Fungi incertae sedis</taxon>
        <taxon>Mucoromycota</taxon>
        <taxon>Glomeromycotina</taxon>
        <taxon>Glomeromycetes</taxon>
        <taxon>Glomerales</taxon>
        <taxon>Glomeraceae</taxon>
        <taxon>Funneliformis</taxon>
    </lineage>
</organism>
<evidence type="ECO:0000313" key="3">
    <source>
        <dbReference type="Proteomes" id="UP000789570"/>
    </source>
</evidence>
<gene>
    <name evidence="2" type="ORF">FCALED_LOCUS15833</name>
</gene>
<evidence type="ECO:0000256" key="1">
    <source>
        <dbReference type="SAM" id="MobiDB-lite"/>
    </source>
</evidence>
<sequence length="139" mass="16104">MNVSQKAEEIKINIFLLKSILTITQSDRKYKKSPKTTDQRKNNEEKVAEKDLVNLPLRDVEILDIFKEFVKTKMKELESEDIPPLRLSKITQENNDLSDINSDHDSIQSHYSQSTSKERTSSSRLISKKINERSKALVL</sequence>
<feature type="compositionally biased region" description="Polar residues" evidence="1">
    <location>
        <begin position="89"/>
        <end position="100"/>
    </location>
</feature>
<proteinExistence type="predicted"/>
<feature type="region of interest" description="Disordered" evidence="1">
    <location>
        <begin position="76"/>
        <end position="125"/>
    </location>
</feature>
<reference evidence="2" key="1">
    <citation type="submission" date="2021-06" db="EMBL/GenBank/DDBJ databases">
        <authorList>
            <person name="Kallberg Y."/>
            <person name="Tangrot J."/>
            <person name="Rosling A."/>
        </authorList>
    </citation>
    <scope>NUCLEOTIDE SEQUENCE</scope>
    <source>
        <strain evidence="2">UK204</strain>
    </source>
</reference>